<sequence>MLKILNWNVRGLNDPVKKAAVKELIVSHGETKMENFTQSDLCAVGTGRLNAFEAKDSVGASGGIVLLWNDLLWRKVDMARGAYSISVILEDVHSGWEWLWSGVGRSPEWADEDLGRVPDEQWQFIDAQFSAAEVHKATLQSDPDKAPSLDGERFPGLFALATNKTGMVEQFYRGEGLTGGWSVGLLDIPNDQDVVLLEVLIRELHDRGGLTREKDKVGWHPNPRKTFSVHLCYEWWRRERPITESTARKYTEIWKAKIPLKRLAGCSDYEDGKASLEELWNEGRRMRSLGDKSAKAKVSQVLIPAVLWALWISRNHRLF</sequence>
<comment type="caution">
    <text evidence="1">The sequence shown here is derived from an EMBL/GenBank/DDBJ whole genome shotgun (WGS) entry which is preliminary data.</text>
</comment>
<gene>
    <name evidence="1" type="ORF">QJS10_CPA07g00698</name>
</gene>
<accession>A0AAV9EGC0</accession>
<evidence type="ECO:0000313" key="1">
    <source>
        <dbReference type="EMBL" id="KAK1312024.1"/>
    </source>
</evidence>
<name>A0AAV9EGC0_ACOCL</name>
<proteinExistence type="predicted"/>
<evidence type="ECO:0000313" key="2">
    <source>
        <dbReference type="Proteomes" id="UP001180020"/>
    </source>
</evidence>
<protein>
    <submittedName>
        <fullName evidence="1">Uncharacterized protein</fullName>
    </submittedName>
</protein>
<dbReference type="Proteomes" id="UP001180020">
    <property type="component" value="Unassembled WGS sequence"/>
</dbReference>
<dbReference type="AlphaFoldDB" id="A0AAV9EGC0"/>
<keyword evidence="2" id="KW-1185">Reference proteome</keyword>
<reference evidence="1" key="2">
    <citation type="submission" date="2023-06" db="EMBL/GenBank/DDBJ databases">
        <authorList>
            <person name="Ma L."/>
            <person name="Liu K.-W."/>
            <person name="Li Z."/>
            <person name="Hsiao Y.-Y."/>
            <person name="Qi Y."/>
            <person name="Fu T."/>
            <person name="Tang G."/>
            <person name="Zhang D."/>
            <person name="Sun W.-H."/>
            <person name="Liu D.-K."/>
            <person name="Li Y."/>
            <person name="Chen G.-Z."/>
            <person name="Liu X.-D."/>
            <person name="Liao X.-Y."/>
            <person name="Jiang Y.-T."/>
            <person name="Yu X."/>
            <person name="Hao Y."/>
            <person name="Huang J."/>
            <person name="Zhao X.-W."/>
            <person name="Ke S."/>
            <person name="Chen Y.-Y."/>
            <person name="Wu W.-L."/>
            <person name="Hsu J.-L."/>
            <person name="Lin Y.-F."/>
            <person name="Huang M.-D."/>
            <person name="Li C.-Y."/>
            <person name="Huang L."/>
            <person name="Wang Z.-W."/>
            <person name="Zhao X."/>
            <person name="Zhong W.-Y."/>
            <person name="Peng D.-H."/>
            <person name="Ahmad S."/>
            <person name="Lan S."/>
            <person name="Zhang J.-S."/>
            <person name="Tsai W.-C."/>
            <person name="Van De Peer Y."/>
            <person name="Liu Z.-J."/>
        </authorList>
    </citation>
    <scope>NUCLEOTIDE SEQUENCE</scope>
    <source>
        <strain evidence="1">CP</strain>
        <tissue evidence="1">Leaves</tissue>
    </source>
</reference>
<organism evidence="1 2">
    <name type="scientific">Acorus calamus</name>
    <name type="common">Sweet flag</name>
    <dbReference type="NCBI Taxonomy" id="4465"/>
    <lineage>
        <taxon>Eukaryota</taxon>
        <taxon>Viridiplantae</taxon>
        <taxon>Streptophyta</taxon>
        <taxon>Embryophyta</taxon>
        <taxon>Tracheophyta</taxon>
        <taxon>Spermatophyta</taxon>
        <taxon>Magnoliopsida</taxon>
        <taxon>Liliopsida</taxon>
        <taxon>Acoraceae</taxon>
        <taxon>Acorus</taxon>
    </lineage>
</organism>
<reference evidence="1" key="1">
    <citation type="journal article" date="2023" name="Nat. Commun.">
        <title>Diploid and tetraploid genomes of Acorus and the evolution of monocots.</title>
        <authorList>
            <person name="Ma L."/>
            <person name="Liu K.W."/>
            <person name="Li Z."/>
            <person name="Hsiao Y.Y."/>
            <person name="Qi Y."/>
            <person name="Fu T."/>
            <person name="Tang G.D."/>
            <person name="Zhang D."/>
            <person name="Sun W.H."/>
            <person name="Liu D.K."/>
            <person name="Li Y."/>
            <person name="Chen G.Z."/>
            <person name="Liu X.D."/>
            <person name="Liao X.Y."/>
            <person name="Jiang Y.T."/>
            <person name="Yu X."/>
            <person name="Hao Y."/>
            <person name="Huang J."/>
            <person name="Zhao X.W."/>
            <person name="Ke S."/>
            <person name="Chen Y.Y."/>
            <person name="Wu W.L."/>
            <person name="Hsu J.L."/>
            <person name="Lin Y.F."/>
            <person name="Huang M.D."/>
            <person name="Li C.Y."/>
            <person name="Huang L."/>
            <person name="Wang Z.W."/>
            <person name="Zhao X."/>
            <person name="Zhong W.Y."/>
            <person name="Peng D.H."/>
            <person name="Ahmad S."/>
            <person name="Lan S."/>
            <person name="Zhang J.S."/>
            <person name="Tsai W.C."/>
            <person name="Van de Peer Y."/>
            <person name="Liu Z.J."/>
        </authorList>
    </citation>
    <scope>NUCLEOTIDE SEQUENCE</scope>
    <source>
        <strain evidence="1">CP</strain>
    </source>
</reference>
<dbReference type="EMBL" id="JAUJYO010000007">
    <property type="protein sequence ID" value="KAK1312024.1"/>
    <property type="molecule type" value="Genomic_DNA"/>
</dbReference>